<sequence>MTRHAMIGAAILSLGLGTVLGGAAGMTLGFPMGIERAEAAASKLGDLSKFRMIVVDTQAYVEKGDLGGAKTRIKDLEMSWDEAESGLKPRAAADWHKVDKAIDAALEALRAGTPDAAACKTTLSDLLKTMDRMAGKDNA</sequence>
<protein>
    <recommendedName>
        <fullName evidence="5">Histidine kinase</fullName>
    </recommendedName>
</protein>
<dbReference type="RefSeq" id="WP_183509024.1">
    <property type="nucleotide sequence ID" value="NZ_BSPG01000021.1"/>
</dbReference>
<dbReference type="EMBL" id="BSPG01000021">
    <property type="protein sequence ID" value="GLS45353.1"/>
    <property type="molecule type" value="Genomic_DNA"/>
</dbReference>
<evidence type="ECO:0000313" key="4">
    <source>
        <dbReference type="Proteomes" id="UP001156881"/>
    </source>
</evidence>
<reference evidence="1" key="4">
    <citation type="submission" date="2023-01" db="EMBL/GenBank/DDBJ databases">
        <title>Draft genome sequence of Methylobacterium brachythecii strain NBRC 107710.</title>
        <authorList>
            <person name="Sun Q."/>
            <person name="Mori K."/>
        </authorList>
    </citation>
    <scope>NUCLEOTIDE SEQUENCE</scope>
    <source>
        <strain evidence="1">NBRC 107710</strain>
    </source>
</reference>
<evidence type="ECO:0008006" key="5">
    <source>
        <dbReference type="Google" id="ProtNLM"/>
    </source>
</evidence>
<evidence type="ECO:0000313" key="2">
    <source>
        <dbReference type="EMBL" id="MBB3904800.1"/>
    </source>
</evidence>
<proteinExistence type="predicted"/>
<reference evidence="2 3" key="3">
    <citation type="submission" date="2020-08" db="EMBL/GenBank/DDBJ databases">
        <title>Genomic Encyclopedia of Type Strains, Phase IV (KMG-IV): sequencing the most valuable type-strain genomes for metagenomic binning, comparative biology and taxonomic classification.</title>
        <authorList>
            <person name="Goeker M."/>
        </authorList>
    </citation>
    <scope>NUCLEOTIDE SEQUENCE [LARGE SCALE GENOMIC DNA]</scope>
    <source>
        <strain evidence="2 3">DSM 24105</strain>
    </source>
</reference>
<evidence type="ECO:0000313" key="1">
    <source>
        <dbReference type="EMBL" id="GLS45353.1"/>
    </source>
</evidence>
<dbReference type="EMBL" id="JACIDN010000009">
    <property type="protein sequence ID" value="MBB3904800.1"/>
    <property type="molecule type" value="Genomic_DNA"/>
</dbReference>
<reference evidence="4" key="2">
    <citation type="journal article" date="2019" name="Int. J. Syst. Evol. Microbiol.">
        <title>The Global Catalogue of Microorganisms (GCM) 10K type strain sequencing project: providing services to taxonomists for standard genome sequencing and annotation.</title>
        <authorList>
            <consortium name="The Broad Institute Genomics Platform"/>
            <consortium name="The Broad Institute Genome Sequencing Center for Infectious Disease"/>
            <person name="Wu L."/>
            <person name="Ma J."/>
        </authorList>
    </citation>
    <scope>NUCLEOTIDE SEQUENCE [LARGE SCALE GENOMIC DNA]</scope>
    <source>
        <strain evidence="4">NBRC 107710</strain>
    </source>
</reference>
<gene>
    <name evidence="1" type="ORF">GCM10007884_33430</name>
    <name evidence="2" type="ORF">GGR33_004326</name>
</gene>
<dbReference type="Proteomes" id="UP000517759">
    <property type="component" value="Unassembled WGS sequence"/>
</dbReference>
<keyword evidence="4" id="KW-1185">Reference proteome</keyword>
<evidence type="ECO:0000313" key="3">
    <source>
        <dbReference type="Proteomes" id="UP000517759"/>
    </source>
</evidence>
<comment type="caution">
    <text evidence="2">The sequence shown here is derived from an EMBL/GenBank/DDBJ whole genome shotgun (WGS) entry which is preliminary data.</text>
</comment>
<organism evidence="2 3">
    <name type="scientific">Methylobacterium brachythecii</name>
    <dbReference type="NCBI Taxonomy" id="1176177"/>
    <lineage>
        <taxon>Bacteria</taxon>
        <taxon>Pseudomonadati</taxon>
        <taxon>Pseudomonadota</taxon>
        <taxon>Alphaproteobacteria</taxon>
        <taxon>Hyphomicrobiales</taxon>
        <taxon>Methylobacteriaceae</taxon>
        <taxon>Methylobacterium</taxon>
    </lineage>
</organism>
<accession>A0A7W6APC0</accession>
<name>A0A7W6APC0_9HYPH</name>
<dbReference type="AlphaFoldDB" id="A0A7W6APC0"/>
<reference evidence="1" key="1">
    <citation type="journal article" date="2014" name="Int. J. Syst. Evol. Microbiol.">
        <title>Complete genome of a new Firmicutes species belonging to the dominant human colonic microbiota ('Ruminococcus bicirculans') reveals two chromosomes and a selective capacity to utilize plant glucans.</title>
        <authorList>
            <consortium name="NISC Comparative Sequencing Program"/>
            <person name="Wegmann U."/>
            <person name="Louis P."/>
            <person name="Goesmann A."/>
            <person name="Henrissat B."/>
            <person name="Duncan S.H."/>
            <person name="Flint H.J."/>
        </authorList>
    </citation>
    <scope>NUCLEOTIDE SEQUENCE</scope>
    <source>
        <strain evidence="1">NBRC 107710</strain>
    </source>
</reference>
<dbReference type="Proteomes" id="UP001156881">
    <property type="component" value="Unassembled WGS sequence"/>
</dbReference>